<accession>A0A2R4WJH8</accession>
<dbReference type="KEGG" id="mee:DA075_12805"/>
<organism evidence="1 2">
    <name type="scientific">Methylobacterium currus</name>
    <dbReference type="NCBI Taxonomy" id="2051553"/>
    <lineage>
        <taxon>Bacteria</taxon>
        <taxon>Pseudomonadati</taxon>
        <taxon>Pseudomonadota</taxon>
        <taxon>Alphaproteobacteria</taxon>
        <taxon>Hyphomicrobiales</taxon>
        <taxon>Methylobacteriaceae</taxon>
        <taxon>Methylobacterium</taxon>
    </lineage>
</organism>
<evidence type="ECO:0000313" key="2">
    <source>
        <dbReference type="Proteomes" id="UP000244755"/>
    </source>
</evidence>
<dbReference type="Proteomes" id="UP000244755">
    <property type="component" value="Chromosome 1"/>
</dbReference>
<proteinExistence type="predicted"/>
<reference evidence="1 2" key="1">
    <citation type="submission" date="2018-04" db="EMBL/GenBank/DDBJ databases">
        <title>Methylobacterium sp. PR1016A genome.</title>
        <authorList>
            <person name="Park W."/>
        </authorList>
    </citation>
    <scope>NUCLEOTIDE SEQUENCE [LARGE SCALE GENOMIC DNA]</scope>
    <source>
        <strain evidence="1 2">PR1016A</strain>
    </source>
</reference>
<keyword evidence="2" id="KW-1185">Reference proteome</keyword>
<sequence>MGGGMSGQIGVGLATVLGMLWLGGAACAGSPVTRDRMQHDLDVMTRHDLCARDDAGLKRLHHDLSKPSAATRVSAKR</sequence>
<dbReference type="AlphaFoldDB" id="A0A2R4WJH8"/>
<evidence type="ECO:0000313" key="1">
    <source>
        <dbReference type="EMBL" id="AWB21690.1"/>
    </source>
</evidence>
<protein>
    <submittedName>
        <fullName evidence="1">Uncharacterized protein</fullName>
    </submittedName>
</protein>
<dbReference type="EMBL" id="CP028843">
    <property type="protein sequence ID" value="AWB21690.1"/>
    <property type="molecule type" value="Genomic_DNA"/>
</dbReference>
<gene>
    <name evidence="1" type="ORF">DA075_12805</name>
</gene>
<name>A0A2R4WJH8_9HYPH</name>